<dbReference type="RefSeq" id="WP_158498335.1">
    <property type="nucleotide sequence ID" value="NZ_CP007151.1"/>
</dbReference>
<keyword evidence="2" id="KW-1185">Reference proteome</keyword>
<dbReference type="Proteomes" id="UP000061489">
    <property type="component" value="Chromosome"/>
</dbReference>
<proteinExistence type="predicted"/>
<organism evidence="1 2">
    <name type="scientific">Marinobacter similis</name>
    <dbReference type="NCBI Taxonomy" id="1420916"/>
    <lineage>
        <taxon>Bacteria</taxon>
        <taxon>Pseudomonadati</taxon>
        <taxon>Pseudomonadota</taxon>
        <taxon>Gammaproteobacteria</taxon>
        <taxon>Pseudomonadales</taxon>
        <taxon>Marinobacteraceae</taxon>
        <taxon>Marinobacter</taxon>
    </lineage>
</organism>
<sequence length="58" mass="6349">MVGLAFTEDAVATTKLMDLQIRNVEEPLRLGETILAKLAVGHDMLRPGCSVVIEKFHA</sequence>
<dbReference type="HOGENOM" id="CLU_2974182_0_0_6"/>
<protein>
    <submittedName>
        <fullName evidence="1">Uncharacterized protein</fullName>
    </submittedName>
</protein>
<reference evidence="1 2" key="1">
    <citation type="journal article" date="2014" name="Genome Announc.">
        <title>Draft Genome Sequences of Marinobacter similis A3d10T and Marinobacter salarius R9SW1T.</title>
        <authorList>
            <person name="Ivanova E.P."/>
            <person name="Ng H.J."/>
            <person name="Webb H.K."/>
            <person name="Feng G."/>
            <person name="Oshima K."/>
            <person name="Hattori M."/>
            <person name="Ohkuma M."/>
            <person name="Sergeev A.F."/>
            <person name="Mikhailov V.V."/>
            <person name="Crawford R.J."/>
            <person name="Sawabe T."/>
        </authorList>
    </citation>
    <scope>NUCLEOTIDE SEQUENCE [LARGE SCALE GENOMIC DNA]</scope>
    <source>
        <strain evidence="1 2">A3d10</strain>
    </source>
</reference>
<dbReference type="AlphaFoldDB" id="W5YUU7"/>
<dbReference type="KEGG" id="msx:AU14_17515"/>
<dbReference type="EMBL" id="CP007151">
    <property type="protein sequence ID" value="AHI30273.1"/>
    <property type="molecule type" value="Genomic_DNA"/>
</dbReference>
<accession>W5YUU7</accession>
<dbReference type="STRING" id="1420916.AU14_17515"/>
<gene>
    <name evidence="1" type="ORF">AU14_17515</name>
</gene>
<dbReference type="OrthoDB" id="1634547at2"/>
<name>W5YUU7_9GAMM</name>
<evidence type="ECO:0000313" key="2">
    <source>
        <dbReference type="Proteomes" id="UP000061489"/>
    </source>
</evidence>
<evidence type="ECO:0000313" key="1">
    <source>
        <dbReference type="EMBL" id="AHI30273.1"/>
    </source>
</evidence>